<evidence type="ECO:0000256" key="9">
    <source>
        <dbReference type="ARBA" id="ARBA00023136"/>
    </source>
</evidence>
<feature type="transmembrane region" description="Helical" evidence="11">
    <location>
        <begin position="191"/>
        <end position="211"/>
    </location>
</feature>
<evidence type="ECO:0000256" key="1">
    <source>
        <dbReference type="ARBA" id="ARBA00004141"/>
    </source>
</evidence>
<evidence type="ECO:0000256" key="10">
    <source>
        <dbReference type="ARBA" id="ARBA00023160"/>
    </source>
</evidence>
<evidence type="ECO:0000256" key="7">
    <source>
        <dbReference type="ARBA" id="ARBA00022989"/>
    </source>
</evidence>
<keyword evidence="9 11" id="KW-0472">Membrane</keyword>
<dbReference type="AlphaFoldDB" id="A0AAN5HZP9"/>
<reference evidence="13" key="1">
    <citation type="submission" date="2022-10" db="EMBL/GenBank/DDBJ databases">
        <title>Genome assembly of Pristionchus species.</title>
        <authorList>
            <person name="Yoshida K."/>
            <person name="Sommer R.J."/>
        </authorList>
    </citation>
    <scope>NUCLEOTIDE SEQUENCE [LARGE SCALE GENOMIC DNA]</scope>
    <source>
        <strain evidence="13">RS5460</strain>
    </source>
</reference>
<name>A0AAN5HZP9_9BILA</name>
<organism evidence="12 13">
    <name type="scientific">Pristionchus mayeri</name>
    <dbReference type="NCBI Taxonomy" id="1317129"/>
    <lineage>
        <taxon>Eukaryota</taxon>
        <taxon>Metazoa</taxon>
        <taxon>Ecdysozoa</taxon>
        <taxon>Nematoda</taxon>
        <taxon>Chromadorea</taxon>
        <taxon>Rhabditida</taxon>
        <taxon>Rhabditina</taxon>
        <taxon>Diplogasteromorpha</taxon>
        <taxon>Diplogasteroidea</taxon>
        <taxon>Neodiplogasteridae</taxon>
        <taxon>Pristionchus</taxon>
    </lineage>
</organism>
<evidence type="ECO:0000256" key="6">
    <source>
        <dbReference type="ARBA" id="ARBA00022832"/>
    </source>
</evidence>
<feature type="transmembrane region" description="Helical" evidence="11">
    <location>
        <begin position="162"/>
        <end position="179"/>
    </location>
</feature>
<evidence type="ECO:0000256" key="3">
    <source>
        <dbReference type="ARBA" id="ARBA00022516"/>
    </source>
</evidence>
<dbReference type="PANTHER" id="PTHR11157">
    <property type="entry name" value="FATTY ACID ACYL TRANSFERASE-RELATED"/>
    <property type="match status" value="1"/>
</dbReference>
<dbReference type="GO" id="GO:0019367">
    <property type="term" value="P:fatty acid elongation, saturated fatty acid"/>
    <property type="evidence" value="ECO:0007669"/>
    <property type="project" value="TreeGrafter"/>
</dbReference>
<dbReference type="EC" id="2.3.1.199" evidence="11"/>
<keyword evidence="7 11" id="KW-1133">Transmembrane helix</keyword>
<feature type="transmembrane region" description="Helical" evidence="11">
    <location>
        <begin position="47"/>
        <end position="69"/>
    </location>
</feature>
<evidence type="ECO:0000256" key="5">
    <source>
        <dbReference type="ARBA" id="ARBA00022692"/>
    </source>
</evidence>
<keyword evidence="5 11" id="KW-0812">Transmembrane</keyword>
<proteinExistence type="inferred from homology"/>
<evidence type="ECO:0000256" key="8">
    <source>
        <dbReference type="ARBA" id="ARBA00023098"/>
    </source>
</evidence>
<feature type="non-terminal residue" evidence="12">
    <location>
        <position position="285"/>
    </location>
</feature>
<dbReference type="GO" id="GO:0034626">
    <property type="term" value="P:fatty acid elongation, polyunsaturated fatty acid"/>
    <property type="evidence" value="ECO:0007669"/>
    <property type="project" value="TreeGrafter"/>
</dbReference>
<dbReference type="InterPro" id="IPR002076">
    <property type="entry name" value="ELO_fam"/>
</dbReference>
<feature type="transmembrane region" description="Helical" evidence="11">
    <location>
        <begin position="223"/>
        <end position="243"/>
    </location>
</feature>
<dbReference type="InterPro" id="IPR030457">
    <property type="entry name" value="ELO_CS"/>
</dbReference>
<dbReference type="Proteomes" id="UP001328107">
    <property type="component" value="Unassembled WGS sequence"/>
</dbReference>
<evidence type="ECO:0000313" key="12">
    <source>
        <dbReference type="EMBL" id="GMR46575.1"/>
    </source>
</evidence>
<dbReference type="PANTHER" id="PTHR11157:SF5">
    <property type="entry name" value="ELONGATION OF VERY LONG CHAIN FATTY ACIDS PROTEIN"/>
    <property type="match status" value="1"/>
</dbReference>
<comment type="subcellular location">
    <subcellularLocation>
        <location evidence="1">Membrane</location>
        <topology evidence="1">Multi-pass membrane protein</topology>
    </subcellularLocation>
</comment>
<dbReference type="GO" id="GO:0009922">
    <property type="term" value="F:fatty acid elongase activity"/>
    <property type="evidence" value="ECO:0007669"/>
    <property type="project" value="UniProtKB-EC"/>
</dbReference>
<keyword evidence="10 11" id="KW-0275">Fatty acid biosynthesis</keyword>
<feature type="transmembrane region" description="Helical" evidence="11">
    <location>
        <begin position="81"/>
        <end position="100"/>
    </location>
</feature>
<evidence type="ECO:0000256" key="2">
    <source>
        <dbReference type="ARBA" id="ARBA00005194"/>
    </source>
</evidence>
<comment type="similarity">
    <text evidence="11">Belongs to the ELO family.</text>
</comment>
<evidence type="ECO:0000256" key="4">
    <source>
        <dbReference type="ARBA" id="ARBA00022679"/>
    </source>
</evidence>
<dbReference type="GO" id="GO:0042761">
    <property type="term" value="P:very long-chain fatty acid biosynthetic process"/>
    <property type="evidence" value="ECO:0007669"/>
    <property type="project" value="TreeGrafter"/>
</dbReference>
<feature type="transmembrane region" description="Helical" evidence="11">
    <location>
        <begin position="255"/>
        <end position="275"/>
    </location>
</feature>
<keyword evidence="13" id="KW-1185">Reference proteome</keyword>
<dbReference type="GO" id="GO:0034625">
    <property type="term" value="P:fatty acid elongation, monounsaturated fatty acid"/>
    <property type="evidence" value="ECO:0007669"/>
    <property type="project" value="TreeGrafter"/>
</dbReference>
<comment type="pathway">
    <text evidence="2">Lipid metabolism; fatty acid biosynthesis.</text>
</comment>
<keyword evidence="3 11" id="KW-0444">Lipid biosynthesis</keyword>
<accession>A0AAN5HZP9</accession>
<dbReference type="GO" id="GO:0005789">
    <property type="term" value="C:endoplasmic reticulum membrane"/>
    <property type="evidence" value="ECO:0007669"/>
    <property type="project" value="TreeGrafter"/>
</dbReference>
<keyword evidence="4 11" id="KW-0808">Transferase</keyword>
<dbReference type="PROSITE" id="PS01188">
    <property type="entry name" value="ELO"/>
    <property type="match status" value="1"/>
</dbReference>
<comment type="catalytic activity">
    <reaction evidence="11">
        <text>a very-long-chain acyl-CoA + malonyl-CoA + H(+) = a very-long-chain 3-oxoacyl-CoA + CO2 + CoA</text>
        <dbReference type="Rhea" id="RHEA:32727"/>
        <dbReference type="ChEBI" id="CHEBI:15378"/>
        <dbReference type="ChEBI" id="CHEBI:16526"/>
        <dbReference type="ChEBI" id="CHEBI:57287"/>
        <dbReference type="ChEBI" id="CHEBI:57384"/>
        <dbReference type="ChEBI" id="CHEBI:90725"/>
        <dbReference type="ChEBI" id="CHEBI:90736"/>
        <dbReference type="EC" id="2.3.1.199"/>
    </reaction>
</comment>
<feature type="transmembrane region" description="Helical" evidence="11">
    <location>
        <begin position="133"/>
        <end position="155"/>
    </location>
</feature>
<dbReference type="GO" id="GO:0030148">
    <property type="term" value="P:sphingolipid biosynthetic process"/>
    <property type="evidence" value="ECO:0007669"/>
    <property type="project" value="TreeGrafter"/>
</dbReference>
<keyword evidence="8 11" id="KW-0443">Lipid metabolism</keyword>
<gene>
    <name evidence="12" type="ORF">PMAYCL1PPCAC_16770</name>
</gene>
<keyword evidence="6 11" id="KW-0276">Fatty acid metabolism</keyword>
<dbReference type="Pfam" id="PF01151">
    <property type="entry name" value="ELO"/>
    <property type="match status" value="1"/>
</dbReference>
<comment type="caution">
    <text evidence="12">The sequence shown here is derived from an EMBL/GenBank/DDBJ whole genome shotgun (WGS) entry which is preliminary data.</text>
</comment>
<evidence type="ECO:0000256" key="11">
    <source>
        <dbReference type="RuleBase" id="RU361115"/>
    </source>
</evidence>
<sequence length="285" mass="33420">MECTITNTTYPAVIAYHGNQMYYIPYQYSSIIGPEVWFKNNNQENGYLVVQAYWSCTILITIAYVMGFHKIQKVMESREALILKWPLIVWNSGLAVFSMIGTVRMGEEFLYVVRTYPLIDSISYCPQPYQPAAFWSFCFAFSKFFELVDTIFVVLRKKKLIFLHWYHHAVVLVYVWHAIKDGTAAGRWFVFMNYIVHSLMYTYYAVTAAGIRLPRRLSMTITTLQTTQMFIGVAISFIVFYLKIQGMTVQHTYENLYFCFAIYISFALLFSDFFSQTYITEKKSK</sequence>
<evidence type="ECO:0000313" key="13">
    <source>
        <dbReference type="Proteomes" id="UP001328107"/>
    </source>
</evidence>
<protein>
    <recommendedName>
        <fullName evidence="11">Elongation of very long chain fatty acids protein</fullName>
        <ecNumber evidence="11">2.3.1.199</ecNumber>
    </recommendedName>
    <alternativeName>
        <fullName evidence="11">Very-long-chain 3-oxoacyl-CoA synthase</fullName>
    </alternativeName>
</protein>
<dbReference type="EMBL" id="BTRK01000004">
    <property type="protein sequence ID" value="GMR46575.1"/>
    <property type="molecule type" value="Genomic_DNA"/>
</dbReference>